<dbReference type="RefSeq" id="WP_228720509.1">
    <property type="nucleotide sequence ID" value="NZ_CP042652.1"/>
</dbReference>
<keyword evidence="1" id="KW-0472">Membrane</keyword>
<dbReference type="GO" id="GO:0016020">
    <property type="term" value="C:membrane"/>
    <property type="evidence" value="ECO:0007669"/>
    <property type="project" value="InterPro"/>
</dbReference>
<dbReference type="GO" id="GO:0010468">
    <property type="term" value="P:regulation of gene expression"/>
    <property type="evidence" value="ECO:0007669"/>
    <property type="project" value="InterPro"/>
</dbReference>
<feature type="transmembrane region" description="Helical" evidence="1">
    <location>
        <begin position="85"/>
        <end position="108"/>
    </location>
</feature>
<feature type="transmembrane region" description="Helical" evidence="1">
    <location>
        <begin position="7"/>
        <end position="27"/>
    </location>
</feature>
<dbReference type="Pfam" id="PF05145">
    <property type="entry name" value="AbrB"/>
    <property type="match status" value="1"/>
</dbReference>
<feature type="transmembrane region" description="Helical" evidence="1">
    <location>
        <begin position="184"/>
        <end position="203"/>
    </location>
</feature>
<dbReference type="PANTHER" id="PTHR38457:SF1">
    <property type="entry name" value="REGULATOR ABRB-RELATED"/>
    <property type="match status" value="1"/>
</dbReference>
<accession>A0A6M8EDU7</accession>
<dbReference type="Proteomes" id="UP000503483">
    <property type="component" value="Chromosome"/>
</dbReference>
<dbReference type="EMBL" id="CP042652">
    <property type="protein sequence ID" value="QKE27456.1"/>
    <property type="molecule type" value="Genomic_DNA"/>
</dbReference>
<keyword evidence="1" id="KW-0812">Transmembrane</keyword>
<feature type="transmembrane region" description="Helical" evidence="1">
    <location>
        <begin position="152"/>
        <end position="172"/>
    </location>
</feature>
<feature type="transmembrane region" description="Helical" evidence="1">
    <location>
        <begin position="237"/>
        <end position="257"/>
    </location>
</feature>
<feature type="transmembrane region" description="Helical" evidence="1">
    <location>
        <begin position="269"/>
        <end position="289"/>
    </location>
</feature>
<protein>
    <submittedName>
        <fullName evidence="2">Putative ammonia monooxygenase</fullName>
    </submittedName>
</protein>
<dbReference type="AlphaFoldDB" id="A0A6M8EDU7"/>
<name>A0A6M8EDU7_9BACT</name>
<proteinExistence type="predicted"/>
<dbReference type="NCBIfam" id="TIGR03082">
    <property type="entry name" value="Gneg_AbrB_dup"/>
    <property type="match status" value="1"/>
</dbReference>
<keyword evidence="1" id="KW-1133">Transmembrane helix</keyword>
<dbReference type="InterPro" id="IPR017516">
    <property type="entry name" value="AbrB_dup"/>
</dbReference>
<dbReference type="PIRSF" id="PIRSF038991">
    <property type="entry name" value="Protein_AbrB"/>
    <property type="match status" value="1"/>
</dbReference>
<evidence type="ECO:0000313" key="2">
    <source>
        <dbReference type="EMBL" id="QKE27456.1"/>
    </source>
</evidence>
<feature type="transmembrane region" description="Helical" evidence="1">
    <location>
        <begin position="210"/>
        <end position="231"/>
    </location>
</feature>
<dbReference type="GO" id="GO:0004497">
    <property type="term" value="F:monooxygenase activity"/>
    <property type="evidence" value="ECO:0007669"/>
    <property type="project" value="UniProtKB-KW"/>
</dbReference>
<evidence type="ECO:0000256" key="1">
    <source>
        <dbReference type="SAM" id="Phobius"/>
    </source>
</evidence>
<sequence length="347" mass="38561">MPTMQNLRQMLLAIIIGALGSILFIYLHLPLPWLLGAIFTSSIAMRFQNIPILSPKIFSTPARIIIGLTIGSAFTPEILGNLHIYFFSILLIIPYTIIVAFAGMYYYYKVLHFDKRTAFFSSMPGGVIEMVILGEQLKANTSKITLVQSSRLLFIVLTLPFIIQYIFHIDISGNRLITIPLREVYLPDFFYLGIIGIIGAYTAKKLNVSAAYLIGPMVLSIIAFSSGFVHSKPPDELIKFVQVIFGTIIGFTFRGVTLKVILKTLIGTFGHFVILALVSAIFISIVYFAFDFPIISVLLAFSPGGQAEINLIAILVAANIPYITVHHIVRLFIVMNIAPLLAKRIKE</sequence>
<gene>
    <name evidence="2" type="ORF">AACT_0227</name>
</gene>
<dbReference type="PANTHER" id="PTHR38457">
    <property type="entry name" value="REGULATOR ABRB-RELATED"/>
    <property type="match status" value="1"/>
</dbReference>
<dbReference type="KEGG" id="paco:AACT_0227"/>
<keyword evidence="3" id="KW-1185">Reference proteome</keyword>
<reference evidence="2 3" key="1">
    <citation type="submission" date="2019-08" db="EMBL/GenBank/DDBJ databases">
        <title>Complete genome sequence of Arcobacter acticola.</title>
        <authorList>
            <person name="Miller W."/>
        </authorList>
    </citation>
    <scope>NUCLEOTIDE SEQUENCE [LARGE SCALE GENOMIC DNA]</scope>
    <source>
        <strain evidence="2 3">KCTC 52212</strain>
    </source>
</reference>
<feature type="transmembrane region" description="Helical" evidence="1">
    <location>
        <begin position="309"/>
        <end position="342"/>
    </location>
</feature>
<organism evidence="2 3">
    <name type="scientific">Arcobacter acticola</name>
    <dbReference type="NCBI Taxonomy" id="1849015"/>
    <lineage>
        <taxon>Bacteria</taxon>
        <taxon>Pseudomonadati</taxon>
        <taxon>Campylobacterota</taxon>
        <taxon>Epsilonproteobacteria</taxon>
        <taxon>Campylobacterales</taxon>
        <taxon>Arcobacteraceae</taxon>
        <taxon>Arcobacter</taxon>
    </lineage>
</organism>
<keyword evidence="2" id="KW-0503">Monooxygenase</keyword>
<keyword evidence="2" id="KW-0560">Oxidoreductase</keyword>
<dbReference type="InterPro" id="IPR007820">
    <property type="entry name" value="AbrB_fam"/>
</dbReference>
<evidence type="ECO:0000313" key="3">
    <source>
        <dbReference type="Proteomes" id="UP000503483"/>
    </source>
</evidence>